<dbReference type="Pfam" id="PF08284">
    <property type="entry name" value="RVP_2"/>
    <property type="match status" value="1"/>
</dbReference>
<dbReference type="PaxDb" id="3635-A0A1U8P844"/>
<evidence type="ECO:0000256" key="1">
    <source>
        <dbReference type="SAM" id="MobiDB-lite"/>
    </source>
</evidence>
<evidence type="ECO:0000313" key="2">
    <source>
        <dbReference type="Proteomes" id="UP000818029"/>
    </source>
</evidence>
<dbReference type="RefSeq" id="XP_016747382.1">
    <property type="nucleotide sequence ID" value="XM_016891893.1"/>
</dbReference>
<evidence type="ECO:0000313" key="3">
    <source>
        <dbReference type="RefSeq" id="XP_016747382.1"/>
    </source>
</evidence>
<name>A0A1U8P844_GOSHI</name>
<dbReference type="KEGG" id="ghi:107956160"/>
<gene>
    <name evidence="3" type="primary">LOC107956160</name>
</gene>
<keyword evidence="2" id="KW-1185">Reference proteome</keyword>
<dbReference type="CDD" id="cd00303">
    <property type="entry name" value="retropepsin_like"/>
    <property type="match status" value="1"/>
</dbReference>
<dbReference type="InterPro" id="IPR032567">
    <property type="entry name" value="RTL1-rel"/>
</dbReference>
<organism evidence="2 3">
    <name type="scientific">Gossypium hirsutum</name>
    <name type="common">Upland cotton</name>
    <name type="synonym">Gossypium mexicanum</name>
    <dbReference type="NCBI Taxonomy" id="3635"/>
    <lineage>
        <taxon>Eukaryota</taxon>
        <taxon>Viridiplantae</taxon>
        <taxon>Streptophyta</taxon>
        <taxon>Embryophyta</taxon>
        <taxon>Tracheophyta</taxon>
        <taxon>Spermatophyta</taxon>
        <taxon>Magnoliopsida</taxon>
        <taxon>eudicotyledons</taxon>
        <taxon>Gunneridae</taxon>
        <taxon>Pentapetalae</taxon>
        <taxon>rosids</taxon>
        <taxon>malvids</taxon>
        <taxon>Malvales</taxon>
        <taxon>Malvaceae</taxon>
        <taxon>Malvoideae</taxon>
        <taxon>Gossypium</taxon>
    </lineage>
</organism>
<dbReference type="Proteomes" id="UP000818029">
    <property type="component" value="Chromosome D07"/>
</dbReference>
<reference evidence="3" key="2">
    <citation type="submission" date="2025-08" db="UniProtKB">
        <authorList>
            <consortium name="RefSeq"/>
        </authorList>
    </citation>
    <scope>IDENTIFICATION</scope>
</reference>
<reference evidence="2" key="1">
    <citation type="journal article" date="2020" name="Nat. Genet.">
        <title>Genomic diversifications of five Gossypium allopolyploid species and their impact on cotton improvement.</title>
        <authorList>
            <person name="Chen Z.J."/>
            <person name="Sreedasyam A."/>
            <person name="Ando A."/>
            <person name="Song Q."/>
            <person name="De Santiago L.M."/>
            <person name="Hulse-Kemp A.M."/>
            <person name="Ding M."/>
            <person name="Ye W."/>
            <person name="Kirkbride R.C."/>
            <person name="Jenkins J."/>
            <person name="Plott C."/>
            <person name="Lovell J."/>
            <person name="Lin Y.M."/>
            <person name="Vaughn R."/>
            <person name="Liu B."/>
            <person name="Simpson S."/>
            <person name="Scheffler B.E."/>
            <person name="Wen L."/>
            <person name="Saski C.A."/>
            <person name="Grover C.E."/>
            <person name="Hu G."/>
            <person name="Conover J.L."/>
            <person name="Carlson J.W."/>
            <person name="Shu S."/>
            <person name="Boston L.B."/>
            <person name="Williams M."/>
            <person name="Peterson D.G."/>
            <person name="McGee K."/>
            <person name="Jones D.C."/>
            <person name="Wendel J.F."/>
            <person name="Stelly D.M."/>
            <person name="Grimwood J."/>
            <person name="Schmutz J."/>
        </authorList>
    </citation>
    <scope>NUCLEOTIDE SEQUENCE [LARGE SCALE GENOMIC DNA]</scope>
    <source>
        <strain evidence="2">cv. TM-1</strain>
    </source>
</reference>
<accession>A0A1U8P844</accession>
<dbReference type="AlphaFoldDB" id="A0A1U8P844"/>
<protein>
    <submittedName>
        <fullName evidence="3">Uncharacterized protein</fullName>
    </submittedName>
</protein>
<dbReference type="PANTHER" id="PTHR15503:SF45">
    <property type="entry name" value="RNA-DIRECTED DNA POLYMERASE HOMOLOG"/>
    <property type="match status" value="1"/>
</dbReference>
<dbReference type="Gene3D" id="2.40.70.10">
    <property type="entry name" value="Acid Proteases"/>
    <property type="match status" value="1"/>
</dbReference>
<dbReference type="InterPro" id="IPR021109">
    <property type="entry name" value="Peptidase_aspartic_dom_sf"/>
</dbReference>
<proteinExistence type="predicted"/>
<feature type="compositionally biased region" description="Low complexity" evidence="1">
    <location>
        <begin position="188"/>
        <end position="197"/>
    </location>
</feature>
<feature type="region of interest" description="Disordered" evidence="1">
    <location>
        <begin position="185"/>
        <end position="218"/>
    </location>
</feature>
<dbReference type="SUPFAM" id="SSF50630">
    <property type="entry name" value="Acid proteases"/>
    <property type="match status" value="1"/>
</dbReference>
<dbReference type="GeneID" id="107956160"/>
<dbReference type="PANTHER" id="PTHR15503">
    <property type="entry name" value="LDOC1 RELATED"/>
    <property type="match status" value="1"/>
</dbReference>
<sequence>MPNLAEGDALSQAMLRILERVARPNTESGGQRSVTERLQSNGAELFKGVTGVAPSVDRSMAEYEAEFLRLSRYALGMVMTEYELCVHFEDGLRDSLRVLIAPQRERDFLALVEKEKITEKVRSSGPVRVETPIEPIGITLCGHYGRRHPSEYWRTTGACLRYGSIEYHVRECPLRADQVQVVSSATAQPPRVVQQPPRGRDQARGGNGMGRGQSALDKGAGQAEVRQSTLVYAAHIGFTHSYVSCSISKNLGIPIESTSSEVTVLSLLGQSVRVSKLYRNVPLEVQGMVFLADLMKLPFGEFDMILGMDWLVKYRVSLDCETKRVLLRTEGGNKVVQTVKDIKTVRDFLDISPEELLGLPLNREVEFGIELLPGTAPVSIAPYRMTLKELTELKAQN</sequence>